<protein>
    <recommendedName>
        <fullName evidence="5">Lipoprotein</fullName>
    </recommendedName>
</protein>
<gene>
    <name evidence="3" type="ORF">MFFC18_03360</name>
</gene>
<feature type="chain" id="PRO_5022666855" description="Lipoprotein" evidence="2">
    <location>
        <begin position="22"/>
        <end position="86"/>
    </location>
</feature>
<organism evidence="3 4">
    <name type="scientific">Mariniblastus fucicola</name>
    <dbReference type="NCBI Taxonomy" id="980251"/>
    <lineage>
        <taxon>Bacteria</taxon>
        <taxon>Pseudomonadati</taxon>
        <taxon>Planctomycetota</taxon>
        <taxon>Planctomycetia</taxon>
        <taxon>Pirellulales</taxon>
        <taxon>Pirellulaceae</taxon>
        <taxon>Mariniblastus</taxon>
    </lineage>
</organism>
<dbReference type="KEGG" id="mff:MFFC18_03360"/>
<evidence type="ECO:0000313" key="3">
    <source>
        <dbReference type="EMBL" id="QEG20488.1"/>
    </source>
</evidence>
<evidence type="ECO:0000313" key="4">
    <source>
        <dbReference type="Proteomes" id="UP000322214"/>
    </source>
</evidence>
<name>A0A5B9P2C4_9BACT</name>
<dbReference type="EMBL" id="CP042912">
    <property type="protein sequence ID" value="QEG20488.1"/>
    <property type="molecule type" value="Genomic_DNA"/>
</dbReference>
<sequence precursor="true">MRKTHLSILIVTAIGSSVLFCSGCTPTRGLTAAPVFPPPTLDYSSQLQQQRAQQTGSPYLPPGGFGQAPAYSPMFSPGPGGRSGSC</sequence>
<dbReference type="STRING" id="980251.GCA_001642875_02480"/>
<proteinExistence type="predicted"/>
<dbReference type="Proteomes" id="UP000322214">
    <property type="component" value="Chromosome"/>
</dbReference>
<accession>A0A5B9P2C4</accession>
<keyword evidence="4" id="KW-1185">Reference proteome</keyword>
<evidence type="ECO:0008006" key="5">
    <source>
        <dbReference type="Google" id="ProtNLM"/>
    </source>
</evidence>
<dbReference type="AlphaFoldDB" id="A0A5B9P2C4"/>
<evidence type="ECO:0000256" key="1">
    <source>
        <dbReference type="SAM" id="MobiDB-lite"/>
    </source>
</evidence>
<keyword evidence="2" id="KW-0732">Signal</keyword>
<feature type="signal peptide" evidence="2">
    <location>
        <begin position="1"/>
        <end position="21"/>
    </location>
</feature>
<evidence type="ECO:0000256" key="2">
    <source>
        <dbReference type="SAM" id="SignalP"/>
    </source>
</evidence>
<reference evidence="3 4" key="1">
    <citation type="submission" date="2019-08" db="EMBL/GenBank/DDBJ databases">
        <title>Deep-cultivation of Planctomycetes and their phenomic and genomic characterization uncovers novel biology.</title>
        <authorList>
            <person name="Wiegand S."/>
            <person name="Jogler M."/>
            <person name="Boedeker C."/>
            <person name="Pinto D."/>
            <person name="Vollmers J."/>
            <person name="Rivas-Marin E."/>
            <person name="Kohn T."/>
            <person name="Peeters S.H."/>
            <person name="Heuer A."/>
            <person name="Rast P."/>
            <person name="Oberbeckmann S."/>
            <person name="Bunk B."/>
            <person name="Jeske O."/>
            <person name="Meyerdierks A."/>
            <person name="Storesund J.E."/>
            <person name="Kallscheuer N."/>
            <person name="Luecker S."/>
            <person name="Lage O.M."/>
            <person name="Pohl T."/>
            <person name="Merkel B.J."/>
            <person name="Hornburger P."/>
            <person name="Mueller R.-W."/>
            <person name="Bruemmer F."/>
            <person name="Labrenz M."/>
            <person name="Spormann A.M."/>
            <person name="Op den Camp H."/>
            <person name="Overmann J."/>
            <person name="Amann R."/>
            <person name="Jetten M.S.M."/>
            <person name="Mascher T."/>
            <person name="Medema M.H."/>
            <person name="Devos D.P."/>
            <person name="Kaster A.-K."/>
            <person name="Ovreas L."/>
            <person name="Rohde M."/>
            <person name="Galperin M.Y."/>
            <person name="Jogler C."/>
        </authorList>
    </citation>
    <scope>NUCLEOTIDE SEQUENCE [LARGE SCALE GENOMIC DNA]</scope>
    <source>
        <strain evidence="3 4">FC18</strain>
    </source>
</reference>
<feature type="region of interest" description="Disordered" evidence="1">
    <location>
        <begin position="41"/>
        <end position="86"/>
    </location>
</feature>
<dbReference type="RefSeq" id="WP_148618588.1">
    <property type="nucleotide sequence ID" value="NZ_CP042912.1"/>
</dbReference>